<reference evidence="2" key="1">
    <citation type="submission" date="2022-01" db="EMBL/GenBank/DDBJ databases">
        <authorList>
            <person name="King R."/>
        </authorList>
    </citation>
    <scope>NUCLEOTIDE SEQUENCE</scope>
</reference>
<keyword evidence="3" id="KW-1185">Reference proteome</keyword>
<proteinExistence type="predicted"/>
<dbReference type="Gene3D" id="1.25.50.20">
    <property type="match status" value="1"/>
</dbReference>
<gene>
    <name evidence="2" type="ORF">NEZAVI_LOCUS11054</name>
</gene>
<dbReference type="InterPro" id="IPR024571">
    <property type="entry name" value="ERAP1-like_C_dom"/>
</dbReference>
<dbReference type="AlphaFoldDB" id="A0A9P0HGN3"/>
<protein>
    <recommendedName>
        <fullName evidence="1">ERAP1-like C-terminal domain-containing protein</fullName>
    </recommendedName>
</protein>
<evidence type="ECO:0000313" key="2">
    <source>
        <dbReference type="EMBL" id="CAH1402178.1"/>
    </source>
</evidence>
<dbReference type="Pfam" id="PF11838">
    <property type="entry name" value="ERAP1_C"/>
    <property type="match status" value="1"/>
</dbReference>
<dbReference type="OrthoDB" id="6622017at2759"/>
<dbReference type="Proteomes" id="UP001152798">
    <property type="component" value="Chromosome 5"/>
</dbReference>
<organism evidence="2 3">
    <name type="scientific">Nezara viridula</name>
    <name type="common">Southern green stink bug</name>
    <name type="synonym">Cimex viridulus</name>
    <dbReference type="NCBI Taxonomy" id="85310"/>
    <lineage>
        <taxon>Eukaryota</taxon>
        <taxon>Metazoa</taxon>
        <taxon>Ecdysozoa</taxon>
        <taxon>Arthropoda</taxon>
        <taxon>Hexapoda</taxon>
        <taxon>Insecta</taxon>
        <taxon>Pterygota</taxon>
        <taxon>Neoptera</taxon>
        <taxon>Paraneoptera</taxon>
        <taxon>Hemiptera</taxon>
        <taxon>Heteroptera</taxon>
        <taxon>Panheteroptera</taxon>
        <taxon>Pentatomomorpha</taxon>
        <taxon>Pentatomoidea</taxon>
        <taxon>Pentatomidae</taxon>
        <taxon>Pentatominae</taxon>
        <taxon>Nezara</taxon>
    </lineage>
</organism>
<accession>A0A9P0HGN3</accession>
<sequence length="252" mass="29782">MAGIMSEVTLKLQIKTSKVTEKNIQSQLRKIMMAWSCFYDLSNGCDKWALQKFFNWKDDPAYLSKNIMLIELKSIIYCMGAKFYDEETAKYLYSFSKTQTITTGEALRLLRGVACTSKFMTFMEILNDIFDINNPTFSFLKLKEFVLSLKQSHFNSLLSFRYLKHFWKTIYERFHKSNGILNAIIEGATYFLRTKEQYNEVLTLRNSVPETDYSTLASLDQAIDQIVYNINWDIRNLKKFRKWLVFYNKTLI</sequence>
<dbReference type="EMBL" id="OV725081">
    <property type="protein sequence ID" value="CAH1402178.1"/>
    <property type="molecule type" value="Genomic_DNA"/>
</dbReference>
<evidence type="ECO:0000313" key="3">
    <source>
        <dbReference type="Proteomes" id="UP001152798"/>
    </source>
</evidence>
<feature type="domain" description="ERAP1-like C-terminal" evidence="1">
    <location>
        <begin position="8"/>
        <end position="226"/>
    </location>
</feature>
<evidence type="ECO:0000259" key="1">
    <source>
        <dbReference type="Pfam" id="PF11838"/>
    </source>
</evidence>
<name>A0A9P0HGN3_NEZVI</name>